<gene>
    <name evidence="5" type="ORF">UU74_C0024G0004</name>
</gene>
<organism evidence="5 6">
    <name type="scientific">Candidatus Woesebacteria bacterium GW2011_GWA1_41_7</name>
    <dbReference type="NCBI Taxonomy" id="1618556"/>
    <lineage>
        <taxon>Bacteria</taxon>
        <taxon>Candidatus Woeseibacteriota</taxon>
    </lineage>
</organism>
<comment type="similarity">
    <text evidence="1">Belongs to the peptidase S51 family.</text>
</comment>
<evidence type="ECO:0000256" key="3">
    <source>
        <dbReference type="ARBA" id="ARBA00022801"/>
    </source>
</evidence>
<name>A0A0G0WX45_9BACT</name>
<accession>A0A0G0WX45</accession>
<evidence type="ECO:0000256" key="1">
    <source>
        <dbReference type="ARBA" id="ARBA00006534"/>
    </source>
</evidence>
<proteinExistence type="inferred from homology"/>
<evidence type="ECO:0000256" key="2">
    <source>
        <dbReference type="ARBA" id="ARBA00022670"/>
    </source>
</evidence>
<dbReference type="Gene3D" id="3.40.50.880">
    <property type="match status" value="1"/>
</dbReference>
<evidence type="ECO:0000313" key="5">
    <source>
        <dbReference type="EMBL" id="KKS17310.1"/>
    </source>
</evidence>
<dbReference type="EMBL" id="LCBU01000024">
    <property type="protein sequence ID" value="KKS17310.1"/>
    <property type="molecule type" value="Genomic_DNA"/>
</dbReference>
<comment type="caution">
    <text evidence="5">The sequence shown here is derived from an EMBL/GenBank/DDBJ whole genome shotgun (WGS) entry which is preliminary data.</text>
</comment>
<dbReference type="Proteomes" id="UP000033969">
    <property type="component" value="Unassembled WGS sequence"/>
</dbReference>
<dbReference type="GO" id="GO:0006508">
    <property type="term" value="P:proteolysis"/>
    <property type="evidence" value="ECO:0007669"/>
    <property type="project" value="UniProtKB-KW"/>
</dbReference>
<keyword evidence="3" id="KW-0378">Hydrolase</keyword>
<dbReference type="GO" id="GO:0008236">
    <property type="term" value="F:serine-type peptidase activity"/>
    <property type="evidence" value="ECO:0007669"/>
    <property type="project" value="UniProtKB-KW"/>
</dbReference>
<keyword evidence="2" id="KW-0645">Protease</keyword>
<keyword evidence="4" id="KW-0720">Serine protease</keyword>
<dbReference type="SUPFAM" id="SSF52317">
    <property type="entry name" value="Class I glutamine amidotransferase-like"/>
    <property type="match status" value="1"/>
</dbReference>
<protein>
    <submittedName>
        <fullName evidence="5">Peptidase, S51 family</fullName>
    </submittedName>
</protein>
<reference evidence="5 6" key="1">
    <citation type="journal article" date="2015" name="Nature">
        <title>rRNA introns, odd ribosomes, and small enigmatic genomes across a large radiation of phyla.</title>
        <authorList>
            <person name="Brown C.T."/>
            <person name="Hug L.A."/>
            <person name="Thomas B.C."/>
            <person name="Sharon I."/>
            <person name="Castelle C.J."/>
            <person name="Singh A."/>
            <person name="Wilkins M.J."/>
            <person name="Williams K.H."/>
            <person name="Banfield J.F."/>
        </authorList>
    </citation>
    <scope>NUCLEOTIDE SEQUENCE [LARGE SCALE GENOMIC DNA]</scope>
</reference>
<evidence type="ECO:0000313" key="6">
    <source>
        <dbReference type="Proteomes" id="UP000033969"/>
    </source>
</evidence>
<dbReference type="InterPro" id="IPR029062">
    <property type="entry name" value="Class_I_gatase-like"/>
</dbReference>
<dbReference type="PANTHER" id="PTHR20842">
    <property type="entry name" value="PROTEASE S51 ALPHA-ASPARTYL DIPEPTIDASE"/>
    <property type="match status" value="1"/>
</dbReference>
<dbReference type="InterPro" id="IPR005320">
    <property type="entry name" value="Peptidase_S51"/>
</dbReference>
<dbReference type="PANTHER" id="PTHR20842:SF0">
    <property type="entry name" value="ALPHA-ASPARTYL DIPEPTIDASE"/>
    <property type="match status" value="1"/>
</dbReference>
<evidence type="ECO:0000256" key="4">
    <source>
        <dbReference type="ARBA" id="ARBA00022825"/>
    </source>
</evidence>
<dbReference type="Pfam" id="PF03575">
    <property type="entry name" value="Peptidase_S51"/>
    <property type="match status" value="1"/>
</dbReference>
<dbReference type="AlphaFoldDB" id="A0A0G0WX45"/>
<sequence length="208" mass="23515">MKLFLASSAGEPDTIEKLREILGGFENKKIAYIPTASNGDSDWEYWKAKEDGTWKLVNTLKAIVKPVVLENYRDQSVIKELEGQDVLWFAGGMAGYLMYWARRCKLDIHIKSLLDKGALYVGSSAGSMVAGQSLQICGWDFVDRERGAEGIEPMKLVDFDIYPHFEDELLPKIKEKYSGRKIYLLKDGEEIIIDGDTLKVIGEERVIT</sequence>